<dbReference type="GO" id="GO:0008270">
    <property type="term" value="F:zinc ion binding"/>
    <property type="evidence" value="ECO:0007669"/>
    <property type="project" value="InterPro"/>
</dbReference>
<dbReference type="PANTHER" id="PTHR47540:SF6">
    <property type="entry name" value="ZN(II)2CYS6 TRANSCRIPTION FACTOR (EUROFUNG)"/>
    <property type="match status" value="1"/>
</dbReference>
<evidence type="ECO:0000259" key="7">
    <source>
        <dbReference type="SMART" id="SM00906"/>
    </source>
</evidence>
<dbReference type="Proteomes" id="UP000572754">
    <property type="component" value="Unassembled WGS sequence"/>
</dbReference>
<name>A0A8H5UAA9_FUSCI</name>
<dbReference type="GO" id="GO:0043565">
    <property type="term" value="F:sequence-specific DNA binding"/>
    <property type="evidence" value="ECO:0007669"/>
    <property type="project" value="TreeGrafter"/>
</dbReference>
<dbReference type="Pfam" id="PF04082">
    <property type="entry name" value="Fungal_trans"/>
    <property type="match status" value="1"/>
</dbReference>
<accession>A0A8H5UAA9</accession>
<evidence type="ECO:0000256" key="6">
    <source>
        <dbReference type="SAM" id="MobiDB-lite"/>
    </source>
</evidence>
<dbReference type="AlphaFoldDB" id="A0A8H5UAA9"/>
<dbReference type="GO" id="GO:0006351">
    <property type="term" value="P:DNA-templated transcription"/>
    <property type="evidence" value="ECO:0007669"/>
    <property type="project" value="InterPro"/>
</dbReference>
<dbReference type="GO" id="GO:0005634">
    <property type="term" value="C:nucleus"/>
    <property type="evidence" value="ECO:0007669"/>
    <property type="project" value="UniProtKB-SubCell"/>
</dbReference>
<comment type="subcellular location">
    <subcellularLocation>
        <location evidence="1">Nucleus</location>
    </subcellularLocation>
</comment>
<reference evidence="8 9" key="2">
    <citation type="submission" date="2020-05" db="EMBL/GenBank/DDBJ databases">
        <title>Identification and distribution of gene clusters putatively required for synthesis of sphingolipid metabolism inhibitors in phylogenetically diverse species of the filamentous fungus Fusarium.</title>
        <authorList>
            <person name="Kim H.-S."/>
            <person name="Busman M."/>
            <person name="Brown D.W."/>
            <person name="Divon H."/>
            <person name="Uhlig S."/>
            <person name="Proctor R.H."/>
        </authorList>
    </citation>
    <scope>NUCLEOTIDE SEQUENCE [LARGE SCALE GENOMIC DNA]</scope>
    <source>
        <strain evidence="8 9">NRRL 25331</strain>
    </source>
</reference>
<organism evidence="8 9">
    <name type="scientific">Fusarium circinatum</name>
    <name type="common">Pitch canker fungus</name>
    <name type="synonym">Gibberella circinata</name>
    <dbReference type="NCBI Taxonomy" id="48490"/>
    <lineage>
        <taxon>Eukaryota</taxon>
        <taxon>Fungi</taxon>
        <taxon>Dikarya</taxon>
        <taxon>Ascomycota</taxon>
        <taxon>Pezizomycotina</taxon>
        <taxon>Sordariomycetes</taxon>
        <taxon>Hypocreomycetidae</taxon>
        <taxon>Hypocreales</taxon>
        <taxon>Nectriaceae</taxon>
        <taxon>Fusarium</taxon>
        <taxon>Fusarium fujikuroi species complex</taxon>
    </lineage>
</organism>
<feature type="compositionally biased region" description="Low complexity" evidence="6">
    <location>
        <begin position="51"/>
        <end position="92"/>
    </location>
</feature>
<dbReference type="SMART" id="SM00906">
    <property type="entry name" value="Fungal_trans"/>
    <property type="match status" value="1"/>
</dbReference>
<dbReference type="EMBL" id="JAAQPE010000138">
    <property type="protein sequence ID" value="KAF5683803.1"/>
    <property type="molecule type" value="Genomic_DNA"/>
</dbReference>
<feature type="region of interest" description="Disordered" evidence="6">
    <location>
        <begin position="583"/>
        <end position="605"/>
    </location>
</feature>
<keyword evidence="5" id="KW-0539">Nucleus</keyword>
<evidence type="ECO:0000256" key="3">
    <source>
        <dbReference type="ARBA" id="ARBA00023125"/>
    </source>
</evidence>
<comment type="caution">
    <text evidence="8">The sequence shown here is derived from an EMBL/GenBank/DDBJ whole genome shotgun (WGS) entry which is preliminary data.</text>
</comment>
<dbReference type="InterPro" id="IPR051711">
    <property type="entry name" value="Stress_Response_Reg"/>
</dbReference>
<evidence type="ECO:0000313" key="9">
    <source>
        <dbReference type="Proteomes" id="UP000572754"/>
    </source>
</evidence>
<keyword evidence="2" id="KW-0805">Transcription regulation</keyword>
<keyword evidence="9" id="KW-1185">Reference proteome</keyword>
<evidence type="ECO:0000256" key="2">
    <source>
        <dbReference type="ARBA" id="ARBA00023015"/>
    </source>
</evidence>
<reference evidence="9" key="1">
    <citation type="journal article" date="2020" name="BMC Genomics">
        <title>Correction to: Identification and distribution of gene clusters required for synthesis of sphingolipid metabolism inhibitors in diverse species of the filamentous fungus Fusarium.</title>
        <authorList>
            <person name="Kim H.S."/>
            <person name="Lohmar J.M."/>
            <person name="Busman M."/>
            <person name="Brown D.W."/>
            <person name="Naumann T.A."/>
            <person name="Divon H.H."/>
            <person name="Lysoe E."/>
            <person name="Uhlig S."/>
            <person name="Proctor R.H."/>
        </authorList>
    </citation>
    <scope>NUCLEOTIDE SEQUENCE [LARGE SCALE GENOMIC DNA]</scope>
    <source>
        <strain evidence="9">NRRL 25331</strain>
    </source>
</reference>
<keyword evidence="4" id="KW-0804">Transcription</keyword>
<keyword evidence="3" id="KW-0238">DNA-binding</keyword>
<gene>
    <name evidence="8" type="ORF">FCIRC_4312</name>
</gene>
<dbReference type="CDD" id="cd12148">
    <property type="entry name" value="fungal_TF_MHR"/>
    <property type="match status" value="1"/>
</dbReference>
<sequence length="653" mass="72669">MPRAKECTFPSRTRYVKVEQRYIDELLDEIERLQEAIQAPKVTHADTVGGSSRAQSSNSSSALTDSSSTASAPSPRPSRSQATDAAGATQATWEPGEAVRNPLLDDPPWFIAMAPEIPVLIGEATDVAFATRLRQGLLGTSQNYFPRTQYINDDTLILLGHSDCPWPSPSRARFLLKVAFSTVCQRFYLVRKSCTIQLLEQAIHNQATCDMLSICKLYALSALGEAYSMRTYTSEDRFPGIAYFVSATRMLRVLSEQPRLECVEIILMLSIYSLILNRLHAAFCIAGYARRLSVILGLHLNFPQHQLDPELQEHRNRVWWTAYILDRSWAWMLGKPVSIQDDDIGVALPSASALSTNSAAQDFADTKYQTAGIRVANLGAQITGSIYSRRTHVTSFSCRVRQALQDLGGWLQELPDPLRTAMDQVPPNAAMPVITLYLYFNQCLILASRPVLLYTLRLRQNQKPDTATSRSPISEIALTLSEACIQCARRSCRILTDSWINGSFPTFEFTYTQCLFSAAVILAISNLLQGSDSHRDGDDFESAADILEQLDQSGNLAAKEFSKHMQAIKLGMSFEKTRLVHGDYPEPGSSANDNIPIDQGETRPPVDISSDEPMFPLAAPLLQDLLSQPELDLHFLESSIIDNGFRAFIWPEE</sequence>
<dbReference type="InterPro" id="IPR007219">
    <property type="entry name" value="XnlR_reg_dom"/>
</dbReference>
<evidence type="ECO:0000256" key="5">
    <source>
        <dbReference type="ARBA" id="ARBA00023242"/>
    </source>
</evidence>
<evidence type="ECO:0000256" key="4">
    <source>
        <dbReference type="ARBA" id="ARBA00023163"/>
    </source>
</evidence>
<evidence type="ECO:0000256" key="1">
    <source>
        <dbReference type="ARBA" id="ARBA00004123"/>
    </source>
</evidence>
<dbReference type="PANTHER" id="PTHR47540">
    <property type="entry name" value="THIAMINE REPRESSIBLE GENES REGULATORY PROTEIN THI5"/>
    <property type="match status" value="1"/>
</dbReference>
<feature type="domain" description="Xylanolytic transcriptional activator regulatory" evidence="7">
    <location>
        <begin position="282"/>
        <end position="355"/>
    </location>
</feature>
<protein>
    <submittedName>
        <fullName evidence="8">C6 transcription factor</fullName>
    </submittedName>
</protein>
<feature type="region of interest" description="Disordered" evidence="6">
    <location>
        <begin position="41"/>
        <end position="100"/>
    </location>
</feature>
<evidence type="ECO:0000313" key="8">
    <source>
        <dbReference type="EMBL" id="KAF5683803.1"/>
    </source>
</evidence>
<dbReference type="GO" id="GO:0045944">
    <property type="term" value="P:positive regulation of transcription by RNA polymerase II"/>
    <property type="evidence" value="ECO:0007669"/>
    <property type="project" value="TreeGrafter"/>
</dbReference>
<proteinExistence type="predicted"/>